<evidence type="ECO:0000256" key="1">
    <source>
        <dbReference type="ARBA" id="ARBA00023015"/>
    </source>
</evidence>
<name>A0ABW2V2J8_9BACL</name>
<sequence length="290" mass="33589">MPILEFTAPPLPHYIAGGYDVLPKGFKHLNRRDIGVFDLLVVSFGCLYVGEEERRYEVSAGHALILRPDRHHYGYEGCKEQTGAYWLHFGTEGAWRATDNPSIEPPSESRVRNAFTVHTFSMMLPQFVRLTQPSMLYEKLDQLIGLERDSHHNWARWKHQLIFQQVLELLNASLDLHTVLPGANVAERAASYIRMHYSEDITIGSLAEALNFHPVYIARCMQKELGCSPIEYLTRYRLEQAKLYLLQTDLPIHRVAEQVGFTQPSYFSTCFAKYEGLSPRDYRKRFRIRP</sequence>
<evidence type="ECO:0000256" key="3">
    <source>
        <dbReference type="ARBA" id="ARBA00023163"/>
    </source>
</evidence>
<accession>A0ABW2V2J8</accession>
<keyword evidence="3" id="KW-0804">Transcription</keyword>
<dbReference type="RefSeq" id="WP_138790280.1">
    <property type="nucleotide sequence ID" value="NZ_JBHTGQ010000008.1"/>
</dbReference>
<feature type="domain" description="HTH araC/xylS-type" evidence="4">
    <location>
        <begin position="187"/>
        <end position="285"/>
    </location>
</feature>
<dbReference type="Proteomes" id="UP001596528">
    <property type="component" value="Unassembled WGS sequence"/>
</dbReference>
<dbReference type="InterPro" id="IPR009057">
    <property type="entry name" value="Homeodomain-like_sf"/>
</dbReference>
<dbReference type="InterPro" id="IPR018060">
    <property type="entry name" value="HTH_AraC"/>
</dbReference>
<dbReference type="PANTHER" id="PTHR43280">
    <property type="entry name" value="ARAC-FAMILY TRANSCRIPTIONAL REGULATOR"/>
    <property type="match status" value="1"/>
</dbReference>
<reference evidence="6" key="1">
    <citation type="journal article" date="2019" name="Int. J. Syst. Evol. Microbiol.">
        <title>The Global Catalogue of Microorganisms (GCM) 10K type strain sequencing project: providing services to taxonomists for standard genome sequencing and annotation.</title>
        <authorList>
            <consortium name="The Broad Institute Genomics Platform"/>
            <consortium name="The Broad Institute Genome Sequencing Center for Infectious Disease"/>
            <person name="Wu L."/>
            <person name="Ma J."/>
        </authorList>
    </citation>
    <scope>NUCLEOTIDE SEQUENCE [LARGE SCALE GENOMIC DNA]</scope>
    <source>
        <strain evidence="6">JCM 18657</strain>
    </source>
</reference>
<gene>
    <name evidence="5" type="ORF">ACFQWB_03520</name>
</gene>
<dbReference type="SUPFAM" id="SSF46689">
    <property type="entry name" value="Homeodomain-like"/>
    <property type="match status" value="2"/>
</dbReference>
<dbReference type="EMBL" id="JBHTGQ010000008">
    <property type="protein sequence ID" value="MFC7749016.1"/>
    <property type="molecule type" value="Genomic_DNA"/>
</dbReference>
<evidence type="ECO:0000313" key="5">
    <source>
        <dbReference type="EMBL" id="MFC7749016.1"/>
    </source>
</evidence>
<dbReference type="PANTHER" id="PTHR43280:SF28">
    <property type="entry name" value="HTH-TYPE TRANSCRIPTIONAL ACTIVATOR RHAS"/>
    <property type="match status" value="1"/>
</dbReference>
<evidence type="ECO:0000259" key="4">
    <source>
        <dbReference type="PROSITE" id="PS01124"/>
    </source>
</evidence>
<protein>
    <submittedName>
        <fullName evidence="5">Helix-turn-helix transcriptional regulator</fullName>
    </submittedName>
</protein>
<organism evidence="5 6">
    <name type="scientific">Paenibacillus thermoaerophilus</name>
    <dbReference type="NCBI Taxonomy" id="1215385"/>
    <lineage>
        <taxon>Bacteria</taxon>
        <taxon>Bacillati</taxon>
        <taxon>Bacillota</taxon>
        <taxon>Bacilli</taxon>
        <taxon>Bacillales</taxon>
        <taxon>Paenibacillaceae</taxon>
        <taxon>Paenibacillus</taxon>
    </lineage>
</organism>
<keyword evidence="2" id="KW-0238">DNA-binding</keyword>
<dbReference type="SMART" id="SM00342">
    <property type="entry name" value="HTH_ARAC"/>
    <property type="match status" value="1"/>
</dbReference>
<comment type="caution">
    <text evidence="5">The sequence shown here is derived from an EMBL/GenBank/DDBJ whole genome shotgun (WGS) entry which is preliminary data.</text>
</comment>
<dbReference type="InterPro" id="IPR037923">
    <property type="entry name" value="HTH-like"/>
</dbReference>
<dbReference type="SUPFAM" id="SSF51215">
    <property type="entry name" value="Regulatory protein AraC"/>
    <property type="match status" value="1"/>
</dbReference>
<dbReference type="Pfam" id="PF12833">
    <property type="entry name" value="HTH_18"/>
    <property type="match status" value="1"/>
</dbReference>
<keyword evidence="6" id="KW-1185">Reference proteome</keyword>
<dbReference type="PROSITE" id="PS01124">
    <property type="entry name" value="HTH_ARAC_FAMILY_2"/>
    <property type="match status" value="1"/>
</dbReference>
<evidence type="ECO:0000256" key="2">
    <source>
        <dbReference type="ARBA" id="ARBA00023125"/>
    </source>
</evidence>
<evidence type="ECO:0000313" key="6">
    <source>
        <dbReference type="Proteomes" id="UP001596528"/>
    </source>
</evidence>
<dbReference type="InterPro" id="IPR020449">
    <property type="entry name" value="Tscrpt_reg_AraC-type_HTH"/>
</dbReference>
<proteinExistence type="predicted"/>
<dbReference type="PRINTS" id="PR00032">
    <property type="entry name" value="HTHARAC"/>
</dbReference>
<keyword evidence="1" id="KW-0805">Transcription regulation</keyword>
<dbReference type="Gene3D" id="1.10.10.60">
    <property type="entry name" value="Homeodomain-like"/>
    <property type="match status" value="2"/>
</dbReference>
<dbReference type="PROSITE" id="PS00041">
    <property type="entry name" value="HTH_ARAC_FAMILY_1"/>
    <property type="match status" value="1"/>
</dbReference>
<dbReference type="InterPro" id="IPR018062">
    <property type="entry name" value="HTH_AraC-typ_CS"/>
</dbReference>